<evidence type="ECO:0000313" key="1">
    <source>
        <dbReference type="EMBL" id="GGH73285.1"/>
    </source>
</evidence>
<dbReference type="RefSeq" id="WP_188494864.1">
    <property type="nucleotide sequence ID" value="NZ_BMFV01000001.1"/>
</dbReference>
<dbReference type="EMBL" id="BMFV01000001">
    <property type="protein sequence ID" value="GGH73285.1"/>
    <property type="molecule type" value="Genomic_DNA"/>
</dbReference>
<protein>
    <submittedName>
        <fullName evidence="1">Uncharacterized protein</fullName>
    </submittedName>
</protein>
<dbReference type="Proteomes" id="UP000656813">
    <property type="component" value="Unassembled WGS sequence"/>
</dbReference>
<comment type="caution">
    <text evidence="1">The sequence shown here is derived from an EMBL/GenBank/DDBJ whole genome shotgun (WGS) entry which is preliminary data.</text>
</comment>
<keyword evidence="2" id="KW-1185">Reference proteome</keyword>
<proteinExistence type="predicted"/>
<dbReference type="AlphaFoldDB" id="A0A8J2ZRE5"/>
<reference evidence="1" key="2">
    <citation type="submission" date="2020-09" db="EMBL/GenBank/DDBJ databases">
        <authorList>
            <person name="Sun Q."/>
            <person name="Zhou Y."/>
        </authorList>
    </citation>
    <scope>NUCLEOTIDE SEQUENCE</scope>
    <source>
        <strain evidence="1">CGMCC 1.12777</strain>
    </source>
</reference>
<gene>
    <name evidence="1" type="ORF">GCM10007096_00370</name>
</gene>
<sequence>MDEIGQLRIYVSEHYFPIYHELGKTLFTQNSEFFILCTFVGIHLQQSLDVSKKHELCRAITLTEHDWISLRALYYQTQGELGSYKQLTQEAEKYAHAGLTYLIDNDLQDYVLQDEEGNYHLKGHLEDLELQIMDYVMKQKEEVPF</sequence>
<accession>A0A8J2ZRE5</accession>
<name>A0A8J2ZRE5_9BACL</name>
<reference evidence="1" key="1">
    <citation type="journal article" date="2014" name="Int. J. Syst. Evol. Microbiol.">
        <title>Complete genome sequence of Corynebacterium casei LMG S-19264T (=DSM 44701T), isolated from a smear-ripened cheese.</title>
        <authorList>
            <consortium name="US DOE Joint Genome Institute (JGI-PGF)"/>
            <person name="Walter F."/>
            <person name="Albersmeier A."/>
            <person name="Kalinowski J."/>
            <person name="Ruckert C."/>
        </authorList>
    </citation>
    <scope>NUCLEOTIDE SEQUENCE</scope>
    <source>
        <strain evidence="1">CGMCC 1.12777</strain>
    </source>
</reference>
<evidence type="ECO:0000313" key="2">
    <source>
        <dbReference type="Proteomes" id="UP000656813"/>
    </source>
</evidence>
<organism evidence="1 2">
    <name type="scientific">Pullulanibacillus pueri</name>
    <dbReference type="NCBI Taxonomy" id="1437324"/>
    <lineage>
        <taxon>Bacteria</taxon>
        <taxon>Bacillati</taxon>
        <taxon>Bacillota</taxon>
        <taxon>Bacilli</taxon>
        <taxon>Bacillales</taxon>
        <taxon>Sporolactobacillaceae</taxon>
        <taxon>Pullulanibacillus</taxon>
    </lineage>
</organism>